<reference evidence="2" key="1">
    <citation type="submission" date="2019-03" db="EMBL/GenBank/DDBJ databases">
        <title>Metabolic reconstructions from genomes of highly enriched 'Candidatus Accumulibacter' and 'Candidatus Competibacter' bioreactor populations.</title>
        <authorList>
            <person name="Annavajhala M.K."/>
            <person name="Welles L."/>
            <person name="Abbas B."/>
            <person name="Sorokin D."/>
            <person name="Park H."/>
            <person name="Van Loosdrecht M."/>
            <person name="Chandran K."/>
        </authorList>
    </citation>
    <scope>NUCLEOTIDE SEQUENCE</scope>
    <source>
        <strain evidence="2">SBR_L</strain>
    </source>
</reference>
<dbReference type="InterPro" id="IPR006522">
    <property type="entry name" value="Phage_virion_morphogenesis"/>
</dbReference>
<comment type="caution">
    <text evidence="2">The sequence shown here is derived from an EMBL/GenBank/DDBJ whole genome shotgun (WGS) entry which is preliminary data.</text>
</comment>
<feature type="region of interest" description="Disordered" evidence="1">
    <location>
        <begin position="73"/>
        <end position="113"/>
    </location>
</feature>
<dbReference type="Pfam" id="PF05069">
    <property type="entry name" value="Phage_tail_S"/>
    <property type="match status" value="1"/>
</dbReference>
<organism evidence="2 3">
    <name type="scientific">Candidatus Accumulibacter contiguus</name>
    <dbReference type="NCBI Taxonomy" id="2954381"/>
    <lineage>
        <taxon>Bacteria</taxon>
        <taxon>Pseudomonadati</taxon>
        <taxon>Pseudomonadota</taxon>
        <taxon>Betaproteobacteria</taxon>
        <taxon>Candidatus Accumulibacter</taxon>
    </lineage>
</organism>
<feature type="compositionally biased region" description="Basic and acidic residues" evidence="1">
    <location>
        <begin position="86"/>
        <end position="100"/>
    </location>
</feature>
<sequence>MIQITLTDTGVHAELTRLLRRFQDPTPALDAIGVRIVDFTKDRFEVSQDPYGTPWEPNKDSTLRAMLHSNTQNFTRRGTVSARGAELADRQEAADRRRPALDPVSPQRPRPRR</sequence>
<name>A0ABX1T8H1_9PROT</name>
<proteinExistence type="predicted"/>
<dbReference type="RefSeq" id="WP_169070018.1">
    <property type="nucleotide sequence ID" value="NZ_SPMX01000018.1"/>
</dbReference>
<protein>
    <submittedName>
        <fullName evidence="2">Uncharacterized protein</fullName>
    </submittedName>
</protein>
<accession>A0ABX1T8H1</accession>
<gene>
    <name evidence="2" type="ORF">E4Q08_08200</name>
</gene>
<evidence type="ECO:0000313" key="3">
    <source>
        <dbReference type="Proteomes" id="UP000886469"/>
    </source>
</evidence>
<dbReference type="Proteomes" id="UP000886469">
    <property type="component" value="Unassembled WGS sequence"/>
</dbReference>
<keyword evidence="3" id="KW-1185">Reference proteome</keyword>
<evidence type="ECO:0000313" key="2">
    <source>
        <dbReference type="EMBL" id="NMQ05251.1"/>
    </source>
</evidence>
<dbReference type="EMBL" id="SPMX01000018">
    <property type="protein sequence ID" value="NMQ05251.1"/>
    <property type="molecule type" value="Genomic_DNA"/>
</dbReference>
<evidence type="ECO:0000256" key="1">
    <source>
        <dbReference type="SAM" id="MobiDB-lite"/>
    </source>
</evidence>